<keyword evidence="3" id="KW-1185">Reference proteome</keyword>
<proteinExistence type="predicted"/>
<dbReference type="OrthoDB" id="18134at2759"/>
<organism evidence="2 3">
    <name type="scientific">Lobosporangium transversale</name>
    <dbReference type="NCBI Taxonomy" id="64571"/>
    <lineage>
        <taxon>Eukaryota</taxon>
        <taxon>Fungi</taxon>
        <taxon>Fungi incertae sedis</taxon>
        <taxon>Mucoromycota</taxon>
        <taxon>Mortierellomycotina</taxon>
        <taxon>Mortierellomycetes</taxon>
        <taxon>Mortierellales</taxon>
        <taxon>Mortierellaceae</taxon>
        <taxon>Lobosporangium</taxon>
    </lineage>
</organism>
<evidence type="ECO:0000313" key="2">
    <source>
        <dbReference type="EMBL" id="ORZ14402.1"/>
    </source>
</evidence>
<dbReference type="GeneID" id="33566242"/>
<dbReference type="SUPFAM" id="SSF160651">
    <property type="entry name" value="FLJ32549 C-terminal domain-like"/>
    <property type="match status" value="1"/>
</dbReference>
<dbReference type="GO" id="GO:0034198">
    <property type="term" value="P:cellular response to amino acid starvation"/>
    <property type="evidence" value="ECO:0007669"/>
    <property type="project" value="TreeGrafter"/>
</dbReference>
<dbReference type="GO" id="GO:1904262">
    <property type="term" value="P:negative regulation of TORC1 signaling"/>
    <property type="evidence" value="ECO:0007669"/>
    <property type="project" value="TreeGrafter"/>
</dbReference>
<sequence>MFSRDCAELVKALGSFDFVCANKCLVRISKAHPTVGSICSRIIQCESLYSSMQFLKPKIFRREDHLYQLYSEIIADVEREIVAYHHVSIGLYSSSAEVLTAAAASEYSKTVGNIKARQGHLGGPSGNSSPIMNVSESSQPSIHQYIAGISNIVTKASDTSLGGGSSNNNNATIGSNASNIRTYINGNTYISGSNGQSSNQQGTVSGNHGYEEQSAADHVVLYTILRELCHLRIALIPVYRLLSQSTVEIDADSILPEVELALHAYEESVEAIESFQASVLGTGIGLEIRALKHGLLLNKSICEYDIQKSATNLHLARIALSEWKKISSEQEYADKTYHRPEETSWRLSIFGSSTSSSIPNAGSGSGAGAGAGRGMTGGTDEKSKAAPTSSVSWKSGKVNLQPNHLLWLSRWIASEKSKMTIYFMDILLEKEQAIGGDDRSLWANMDPDMHGMIRTFRKKAGAHSISFVYEISGGMRFSTLGLVSANMPYEPPTGLNSFPCIYSYPPDPPRDHWPNIISIMQGSVNILSQYRSQYFYDRKIGCTYYITRIDLHVSIVIIYLDKHPQPDVGAMDFLQLLASKLRHTDVLAAMRLD</sequence>
<accession>A0A1Y2GLA9</accession>
<dbReference type="Gene3D" id="1.10.3450.30">
    <property type="match status" value="1"/>
</dbReference>
<reference evidence="2 3" key="1">
    <citation type="submission" date="2016-07" db="EMBL/GenBank/DDBJ databases">
        <title>Pervasive Adenine N6-methylation of Active Genes in Fungi.</title>
        <authorList>
            <consortium name="DOE Joint Genome Institute"/>
            <person name="Mondo S.J."/>
            <person name="Dannebaum R.O."/>
            <person name="Kuo R.C."/>
            <person name="Labutti K."/>
            <person name="Haridas S."/>
            <person name="Kuo A."/>
            <person name="Salamov A."/>
            <person name="Ahrendt S.R."/>
            <person name="Lipzen A."/>
            <person name="Sullivan W."/>
            <person name="Andreopoulos W.B."/>
            <person name="Clum A."/>
            <person name="Lindquist E."/>
            <person name="Daum C."/>
            <person name="Ramamoorthy G.K."/>
            <person name="Gryganskyi A."/>
            <person name="Culley D."/>
            <person name="Magnuson J.K."/>
            <person name="James T.Y."/>
            <person name="O'Malley M.A."/>
            <person name="Stajich J.E."/>
            <person name="Spatafora J.W."/>
            <person name="Visel A."/>
            <person name="Grigoriev I.V."/>
        </authorList>
    </citation>
    <scope>NUCLEOTIDE SEQUENCE [LARGE SCALE GENOMIC DNA]</scope>
    <source>
        <strain evidence="2 3">NRRL 3116</strain>
    </source>
</reference>
<feature type="compositionally biased region" description="Gly residues" evidence="1">
    <location>
        <begin position="363"/>
        <end position="377"/>
    </location>
</feature>
<dbReference type="InterPro" id="IPR038060">
    <property type="entry name" value="C12orf66-like_central_sf"/>
</dbReference>
<name>A0A1Y2GLA9_9FUNG</name>
<evidence type="ECO:0000256" key="1">
    <source>
        <dbReference type="SAM" id="MobiDB-lite"/>
    </source>
</evidence>
<gene>
    <name evidence="2" type="ORF">BCR41DRAFT_354814</name>
</gene>
<dbReference type="EMBL" id="MCFF01000021">
    <property type="protein sequence ID" value="ORZ14402.1"/>
    <property type="molecule type" value="Genomic_DNA"/>
</dbReference>
<dbReference type="GO" id="GO:0042149">
    <property type="term" value="P:cellular response to glucose starvation"/>
    <property type="evidence" value="ECO:0007669"/>
    <property type="project" value="TreeGrafter"/>
</dbReference>
<protein>
    <submittedName>
        <fullName evidence="2">Uncharacterized protein</fullName>
    </submittedName>
</protein>
<dbReference type="STRING" id="64571.A0A1Y2GLA9"/>
<dbReference type="PANTHER" id="PTHR31581:SF1">
    <property type="entry name" value="KICSTOR SUBUNIT 2"/>
    <property type="match status" value="1"/>
</dbReference>
<dbReference type="Pfam" id="PF09404">
    <property type="entry name" value="C12orf66_like"/>
    <property type="match status" value="1"/>
</dbReference>
<dbReference type="Proteomes" id="UP000193648">
    <property type="component" value="Unassembled WGS sequence"/>
</dbReference>
<dbReference type="GO" id="GO:0061462">
    <property type="term" value="P:protein localization to lysosome"/>
    <property type="evidence" value="ECO:0007669"/>
    <property type="project" value="TreeGrafter"/>
</dbReference>
<dbReference type="SUPFAM" id="SSF158548">
    <property type="entry name" value="FLJ32549 domain-like"/>
    <property type="match status" value="1"/>
</dbReference>
<dbReference type="InterPro" id="IPR018544">
    <property type="entry name" value="KICS_2"/>
</dbReference>
<feature type="region of interest" description="Disordered" evidence="1">
    <location>
        <begin position="355"/>
        <end position="394"/>
    </location>
</feature>
<dbReference type="AlphaFoldDB" id="A0A1Y2GLA9"/>
<dbReference type="PANTHER" id="PTHR31581">
    <property type="entry name" value="KICSTOR COMPLEX PROTEIN C12ORF66"/>
    <property type="match status" value="1"/>
</dbReference>
<dbReference type="RefSeq" id="XP_021880880.1">
    <property type="nucleotide sequence ID" value="XM_022024398.1"/>
</dbReference>
<evidence type="ECO:0000313" key="3">
    <source>
        <dbReference type="Proteomes" id="UP000193648"/>
    </source>
</evidence>
<comment type="caution">
    <text evidence="2">The sequence shown here is derived from an EMBL/GenBank/DDBJ whole genome shotgun (WGS) entry which is preliminary data.</text>
</comment>
<dbReference type="InParanoid" id="A0A1Y2GLA9"/>